<evidence type="ECO:0000256" key="6">
    <source>
        <dbReference type="ARBA" id="ARBA00023125"/>
    </source>
</evidence>
<dbReference type="Gene3D" id="3.40.50.2300">
    <property type="match status" value="1"/>
</dbReference>
<feature type="modified residue" description="4-aspartylphosphate" evidence="8">
    <location>
        <position position="56"/>
    </location>
</feature>
<proteinExistence type="predicted"/>
<sequence>MKFKVLLIDDEPGAIEGLQMWVDWPMLGFEVCGTGSNGIEGLAMMERLQPDLVVTDVRMPLMSGLEMIEAWQREGGKQVKFAVLSGFSEFEYARTSIRHGVNHYLLKPVIPEEAELALREIYDELAEATEKQSVERIARHEEIAQCLKRRLLGEPEERADRAVLSSVAAAATGWNICLVRVEPGRYADAKERALDLLKRREKAYLVDLEMNCFGVVYGIGSAQEHRNDEVPRYLHVQLQPVSSRTILAVGEKQEDLQSIDKSYAAAREALRHRFYRMDDDVIVWYANIRNRTFSVRSDVMRLVEESVAAVNLLDQAAFRQAVSTAVKDFRDRMVEPETVIKLAIHTIFRMMDLVKEAAGKQAEPLIEKYARSQGRFLPTLEDIEASLLSCGLACITLLRGECAKQSQGIIHEINAYIRSHYHEFLTIKQLAEVFYLHPAYLGQLLWKKNGIGFHEMLHNLRIEAAASLLMEGSLKNSEIAERVGYGQYGQFLKQFEARMKVSPTEYRKNRS</sequence>
<dbReference type="SUPFAM" id="SSF46689">
    <property type="entry name" value="Homeodomain-like"/>
    <property type="match status" value="1"/>
</dbReference>
<feature type="domain" description="HTH araC/xylS-type" evidence="9">
    <location>
        <begin position="411"/>
        <end position="509"/>
    </location>
</feature>
<dbReference type="Pfam" id="PF12833">
    <property type="entry name" value="HTH_18"/>
    <property type="match status" value="1"/>
</dbReference>
<reference evidence="11 12" key="1">
    <citation type="submission" date="2023-03" db="EMBL/GenBank/DDBJ databases">
        <title>Bacillus Genome Sequencing.</title>
        <authorList>
            <person name="Dunlap C."/>
        </authorList>
    </citation>
    <scope>NUCLEOTIDE SEQUENCE [LARGE SCALE GENOMIC DNA]</scope>
    <source>
        <strain evidence="11 12">NRS-52</strain>
    </source>
</reference>
<evidence type="ECO:0000256" key="4">
    <source>
        <dbReference type="ARBA" id="ARBA00023012"/>
    </source>
</evidence>
<dbReference type="PROSITE" id="PS50110">
    <property type="entry name" value="RESPONSE_REGULATORY"/>
    <property type="match status" value="1"/>
</dbReference>
<keyword evidence="4" id="KW-0902">Two-component regulatory system</keyword>
<keyword evidence="5" id="KW-0805">Transcription regulation</keyword>
<dbReference type="SMART" id="SM00342">
    <property type="entry name" value="HTH_ARAC"/>
    <property type="match status" value="1"/>
</dbReference>
<keyword evidence="2" id="KW-0963">Cytoplasm</keyword>
<name>A0ABU6PW44_9BACL</name>
<dbReference type="InterPro" id="IPR009057">
    <property type="entry name" value="Homeodomain-like_sf"/>
</dbReference>
<comment type="caution">
    <text evidence="11">The sequence shown here is derived from an EMBL/GenBank/DDBJ whole genome shotgun (WGS) entry which is preliminary data.</text>
</comment>
<dbReference type="InterPro" id="IPR011006">
    <property type="entry name" value="CheY-like_superfamily"/>
</dbReference>
<comment type="subcellular location">
    <subcellularLocation>
        <location evidence="1">Cytoplasm</location>
    </subcellularLocation>
</comment>
<dbReference type="Gene3D" id="1.10.10.60">
    <property type="entry name" value="Homeodomain-like"/>
    <property type="match status" value="2"/>
</dbReference>
<dbReference type="InterPro" id="IPR001789">
    <property type="entry name" value="Sig_transdc_resp-reg_receiver"/>
</dbReference>
<evidence type="ECO:0000256" key="1">
    <source>
        <dbReference type="ARBA" id="ARBA00004496"/>
    </source>
</evidence>
<dbReference type="InterPro" id="IPR018060">
    <property type="entry name" value="HTH_AraC"/>
</dbReference>
<keyword evidence="7" id="KW-0804">Transcription</keyword>
<dbReference type="PANTHER" id="PTHR42713:SF3">
    <property type="entry name" value="TRANSCRIPTIONAL REGULATORY PROTEIN HPTR"/>
    <property type="match status" value="1"/>
</dbReference>
<dbReference type="RefSeq" id="WP_328279843.1">
    <property type="nucleotide sequence ID" value="NZ_JARTLD010000044.1"/>
</dbReference>
<dbReference type="PROSITE" id="PS01124">
    <property type="entry name" value="HTH_ARAC_FAMILY_2"/>
    <property type="match status" value="1"/>
</dbReference>
<keyword evidence="6" id="KW-0238">DNA-binding</keyword>
<protein>
    <submittedName>
        <fullName evidence="11">Response regulator</fullName>
    </submittedName>
</protein>
<dbReference type="SMART" id="SM00448">
    <property type="entry name" value="REC"/>
    <property type="match status" value="1"/>
</dbReference>
<evidence type="ECO:0000313" key="12">
    <source>
        <dbReference type="Proteomes" id="UP001343257"/>
    </source>
</evidence>
<evidence type="ECO:0000313" key="11">
    <source>
        <dbReference type="EMBL" id="MED5019109.1"/>
    </source>
</evidence>
<dbReference type="EMBL" id="JARTLD010000044">
    <property type="protein sequence ID" value="MED5019109.1"/>
    <property type="molecule type" value="Genomic_DNA"/>
</dbReference>
<dbReference type="Proteomes" id="UP001343257">
    <property type="component" value="Unassembled WGS sequence"/>
</dbReference>
<keyword evidence="3 8" id="KW-0597">Phosphoprotein</keyword>
<accession>A0ABU6PW44</accession>
<organism evidence="11 12">
    <name type="scientific">Paenibacillus chibensis</name>
    <dbReference type="NCBI Taxonomy" id="59846"/>
    <lineage>
        <taxon>Bacteria</taxon>
        <taxon>Bacillati</taxon>
        <taxon>Bacillota</taxon>
        <taxon>Bacilli</taxon>
        <taxon>Bacillales</taxon>
        <taxon>Paenibacillaceae</taxon>
        <taxon>Paenibacillus</taxon>
    </lineage>
</organism>
<dbReference type="Pfam" id="PF00072">
    <property type="entry name" value="Response_reg"/>
    <property type="match status" value="1"/>
</dbReference>
<feature type="domain" description="Response regulatory" evidence="10">
    <location>
        <begin position="4"/>
        <end position="122"/>
    </location>
</feature>
<dbReference type="PANTHER" id="PTHR42713">
    <property type="entry name" value="HISTIDINE KINASE-RELATED"/>
    <property type="match status" value="1"/>
</dbReference>
<evidence type="ECO:0000256" key="5">
    <source>
        <dbReference type="ARBA" id="ARBA00023015"/>
    </source>
</evidence>
<dbReference type="InterPro" id="IPR051552">
    <property type="entry name" value="HptR"/>
</dbReference>
<evidence type="ECO:0000259" key="10">
    <source>
        <dbReference type="PROSITE" id="PS50110"/>
    </source>
</evidence>
<dbReference type="CDD" id="cd17536">
    <property type="entry name" value="REC_YesN-like"/>
    <property type="match status" value="1"/>
</dbReference>
<evidence type="ECO:0000256" key="3">
    <source>
        <dbReference type="ARBA" id="ARBA00022553"/>
    </source>
</evidence>
<keyword evidence="12" id="KW-1185">Reference proteome</keyword>
<evidence type="ECO:0000256" key="8">
    <source>
        <dbReference type="PROSITE-ProRule" id="PRU00169"/>
    </source>
</evidence>
<gene>
    <name evidence="11" type="ORF">P9847_17505</name>
</gene>
<dbReference type="SUPFAM" id="SSF52172">
    <property type="entry name" value="CheY-like"/>
    <property type="match status" value="1"/>
</dbReference>
<evidence type="ECO:0000256" key="2">
    <source>
        <dbReference type="ARBA" id="ARBA00022490"/>
    </source>
</evidence>
<evidence type="ECO:0000256" key="7">
    <source>
        <dbReference type="ARBA" id="ARBA00023163"/>
    </source>
</evidence>
<evidence type="ECO:0000259" key="9">
    <source>
        <dbReference type="PROSITE" id="PS01124"/>
    </source>
</evidence>